<geneLocation type="plasmid" evidence="2 3">
    <name>pRHL1</name>
</geneLocation>
<dbReference type="Proteomes" id="UP000008710">
    <property type="component" value="Plasmid pRHL1"/>
</dbReference>
<gene>
    <name evidence="2" type="ordered locus">RHA1_ro08811</name>
</gene>
<dbReference type="EMBL" id="CP000432">
    <property type="protein sequence ID" value="ABG99855.1"/>
    <property type="molecule type" value="Genomic_DNA"/>
</dbReference>
<dbReference type="KEGG" id="rha:RHA1_ro08811"/>
<proteinExistence type="predicted"/>
<dbReference type="HOGENOM" id="CLU_2169082_0_0_11"/>
<evidence type="ECO:0000313" key="2">
    <source>
        <dbReference type="EMBL" id="ABG99855.1"/>
    </source>
</evidence>
<reference evidence="3" key="1">
    <citation type="journal article" date="2006" name="Proc. Natl. Acad. Sci. U.S.A.">
        <title>The complete genome of Rhodococcus sp. RHA1 provides insights into a catabolic powerhouse.</title>
        <authorList>
            <person name="McLeod M.P."/>
            <person name="Warren R.L."/>
            <person name="Hsiao W.W.L."/>
            <person name="Araki N."/>
            <person name="Myhre M."/>
            <person name="Fernandes C."/>
            <person name="Miyazawa D."/>
            <person name="Wong W."/>
            <person name="Lillquist A.L."/>
            <person name="Wang D."/>
            <person name="Dosanjh M."/>
            <person name="Hara H."/>
            <person name="Petrescu A."/>
            <person name="Morin R.D."/>
            <person name="Yang G."/>
            <person name="Stott J.M."/>
            <person name="Schein J.E."/>
            <person name="Shin H."/>
            <person name="Smailus D."/>
            <person name="Siddiqui A.S."/>
            <person name="Marra M.A."/>
            <person name="Jones S.J.M."/>
            <person name="Holt R."/>
            <person name="Brinkman F.S.L."/>
            <person name="Miyauchi K."/>
            <person name="Fukuda M."/>
            <person name="Davies J.E."/>
            <person name="Mohn W.W."/>
            <person name="Eltis L.D."/>
        </authorList>
    </citation>
    <scope>NUCLEOTIDE SEQUENCE [LARGE SCALE GENOMIC DNA]</scope>
    <source>
        <strain evidence="3">RHA1</strain>
    </source>
</reference>
<name>Q0RXY1_RHOJR</name>
<accession>Q0RXY1</accession>
<organism evidence="2 3">
    <name type="scientific">Rhodococcus jostii (strain RHA1)</name>
    <dbReference type="NCBI Taxonomy" id="101510"/>
    <lineage>
        <taxon>Bacteria</taxon>
        <taxon>Bacillati</taxon>
        <taxon>Actinomycetota</taxon>
        <taxon>Actinomycetes</taxon>
        <taxon>Mycobacteriales</taxon>
        <taxon>Nocardiaceae</taxon>
        <taxon>Rhodococcus</taxon>
    </lineage>
</organism>
<feature type="compositionally biased region" description="Low complexity" evidence="1">
    <location>
        <begin position="66"/>
        <end position="77"/>
    </location>
</feature>
<dbReference type="AlphaFoldDB" id="Q0RXY1"/>
<evidence type="ECO:0000313" key="3">
    <source>
        <dbReference type="Proteomes" id="UP000008710"/>
    </source>
</evidence>
<evidence type="ECO:0000256" key="1">
    <source>
        <dbReference type="SAM" id="MobiDB-lite"/>
    </source>
</evidence>
<feature type="region of interest" description="Disordered" evidence="1">
    <location>
        <begin position="66"/>
        <end position="110"/>
    </location>
</feature>
<sequence>MFQQMFAGERDARTEAGDYFQHAHMLRPTTRWCPDVTALRSASTRVVVGIGEESGGQLCDRMSRALAATRATTSASPRPRRVRHPSARSAAGGLSGRSPGDLSPRSECVS</sequence>
<keyword evidence="2" id="KW-0614">Plasmid</keyword>
<protein>
    <submittedName>
        <fullName evidence="2">Uncharacterized protein</fullName>
    </submittedName>
</protein>